<keyword evidence="1" id="KW-0472">Membrane</keyword>
<feature type="transmembrane region" description="Helical" evidence="1">
    <location>
        <begin position="194"/>
        <end position="211"/>
    </location>
</feature>
<dbReference type="Proteomes" id="UP000327039">
    <property type="component" value="Unassembled WGS sequence"/>
</dbReference>
<organism evidence="2 3">
    <name type="scientific">Microbacterium radiodurans</name>
    <dbReference type="NCBI Taxonomy" id="661398"/>
    <lineage>
        <taxon>Bacteria</taxon>
        <taxon>Bacillati</taxon>
        <taxon>Actinomycetota</taxon>
        <taxon>Actinomycetes</taxon>
        <taxon>Micrococcales</taxon>
        <taxon>Microbacteriaceae</taxon>
        <taxon>Microbacterium</taxon>
    </lineage>
</organism>
<keyword evidence="1" id="KW-1133">Transmembrane helix</keyword>
<dbReference type="EMBL" id="VYRZ01000005">
    <property type="protein sequence ID" value="KAA9083736.1"/>
    <property type="molecule type" value="Genomic_DNA"/>
</dbReference>
<feature type="transmembrane region" description="Helical" evidence="1">
    <location>
        <begin position="48"/>
        <end position="68"/>
    </location>
</feature>
<feature type="transmembrane region" description="Helical" evidence="1">
    <location>
        <begin position="171"/>
        <end position="188"/>
    </location>
</feature>
<gene>
    <name evidence="2" type="ORF">F6B42_14385</name>
</gene>
<dbReference type="AlphaFoldDB" id="A0A5J5IRZ8"/>
<protein>
    <submittedName>
        <fullName evidence="2">Uncharacterized protein</fullName>
    </submittedName>
</protein>
<feature type="transmembrane region" description="Helical" evidence="1">
    <location>
        <begin position="117"/>
        <end position="138"/>
    </location>
</feature>
<sequence>MTFTSPFVSGLIALVGLVIAAVLRRAPSTRAWTNSRVPARQPHPRPRAARLAGIAALLVGSLGVAWAFTGEAWSPLGGNSTTAMRHGIVVLSLSTLPALVGLGLVAIGRFSVKRRDVWIPVSAAGVGFCLLALDYLVTTGSGDIGPLWVAAAASIGVALGWAVAACTPISLALRIAVGAATAATYTVLMGITLTPMLVFSTPIVGLLLIITRRRRAVSAAPVVA</sequence>
<accession>A0A5J5IRZ8</accession>
<dbReference type="RefSeq" id="WP_150420446.1">
    <property type="nucleotide sequence ID" value="NZ_VYRZ01000005.1"/>
</dbReference>
<comment type="caution">
    <text evidence="2">The sequence shown here is derived from an EMBL/GenBank/DDBJ whole genome shotgun (WGS) entry which is preliminary data.</text>
</comment>
<reference evidence="3" key="1">
    <citation type="submission" date="2019-09" db="EMBL/GenBank/DDBJ databases">
        <title>Mumia zhuanghuii sp. nov. isolated from the intestinal contents of plateau pika (Ochotona curzoniae) in the Qinghai-Tibet plateau of China.</title>
        <authorList>
            <person name="Tian Z."/>
        </authorList>
    </citation>
    <scope>NUCLEOTIDE SEQUENCE [LARGE SCALE GENOMIC DNA]</scope>
    <source>
        <strain evidence="3">DSM 25564</strain>
    </source>
</reference>
<proteinExistence type="predicted"/>
<evidence type="ECO:0000313" key="3">
    <source>
        <dbReference type="Proteomes" id="UP000327039"/>
    </source>
</evidence>
<dbReference type="OrthoDB" id="3268054at2"/>
<name>A0A5J5IRZ8_9MICO</name>
<keyword evidence="1" id="KW-0812">Transmembrane</keyword>
<keyword evidence="3" id="KW-1185">Reference proteome</keyword>
<feature type="transmembrane region" description="Helical" evidence="1">
    <location>
        <begin position="88"/>
        <end position="110"/>
    </location>
</feature>
<feature type="transmembrane region" description="Helical" evidence="1">
    <location>
        <begin position="144"/>
        <end position="164"/>
    </location>
</feature>
<evidence type="ECO:0000313" key="2">
    <source>
        <dbReference type="EMBL" id="KAA9083736.1"/>
    </source>
</evidence>
<feature type="transmembrane region" description="Helical" evidence="1">
    <location>
        <begin position="6"/>
        <end position="27"/>
    </location>
</feature>
<evidence type="ECO:0000256" key="1">
    <source>
        <dbReference type="SAM" id="Phobius"/>
    </source>
</evidence>